<organism evidence="1">
    <name type="scientific">uncultured Caudovirales phage</name>
    <dbReference type="NCBI Taxonomy" id="2100421"/>
    <lineage>
        <taxon>Viruses</taxon>
        <taxon>Duplodnaviria</taxon>
        <taxon>Heunggongvirae</taxon>
        <taxon>Uroviricota</taxon>
        <taxon>Caudoviricetes</taxon>
        <taxon>Peduoviridae</taxon>
        <taxon>Maltschvirus</taxon>
        <taxon>Maltschvirus maltsch</taxon>
    </lineage>
</organism>
<protein>
    <submittedName>
        <fullName evidence="1">Uncharacterized protein</fullName>
    </submittedName>
</protein>
<evidence type="ECO:0000313" key="1">
    <source>
        <dbReference type="EMBL" id="CAB5214109.1"/>
    </source>
</evidence>
<sequence>MGATEKDLSITRQNQSANVRELLKEKGLLNLLSTYEIMVYVQLWVDFCLEGPTSEVKKRFQAFDKIMEDRKSFHNLELQQKELDAEKMKRFKEDIKNSETL</sequence>
<reference evidence="1" key="1">
    <citation type="submission" date="2020-05" db="EMBL/GenBank/DDBJ databases">
        <authorList>
            <person name="Chiriac C."/>
            <person name="Salcher M."/>
            <person name="Ghai R."/>
            <person name="Kavagutti S V."/>
        </authorList>
    </citation>
    <scope>NUCLEOTIDE SEQUENCE</scope>
</reference>
<accession>A0A6J7WLB7</accession>
<proteinExistence type="predicted"/>
<gene>
    <name evidence="1" type="ORF">UFOVP185_16</name>
</gene>
<name>A0A6J7WLB7_9CAUD</name>
<dbReference type="EMBL" id="LR798242">
    <property type="protein sequence ID" value="CAB5214109.1"/>
    <property type="molecule type" value="Genomic_DNA"/>
</dbReference>